<feature type="chain" id="PRO_5021863238" evidence="3">
    <location>
        <begin position="22"/>
        <end position="511"/>
    </location>
</feature>
<evidence type="ECO:0000256" key="1">
    <source>
        <dbReference type="ARBA" id="ARBA00001947"/>
    </source>
</evidence>
<feature type="active site" description="Proton donor/acceptor" evidence="2">
    <location>
        <position position="395"/>
    </location>
</feature>
<proteinExistence type="inferred from homology"/>
<evidence type="ECO:0000313" key="5">
    <source>
        <dbReference type="EMBL" id="QDV74577.1"/>
    </source>
</evidence>
<dbReference type="RefSeq" id="WP_145113104.1">
    <property type="nucleotide sequence ID" value="NZ_CP036349.1"/>
</dbReference>
<dbReference type="PANTHER" id="PTHR12756">
    <property type="entry name" value="CYTOSOLIC CARBOXYPEPTIDASE"/>
    <property type="match status" value="1"/>
</dbReference>
<reference evidence="5 6" key="1">
    <citation type="submission" date="2019-02" db="EMBL/GenBank/DDBJ databases">
        <title>Deep-cultivation of Planctomycetes and their phenomic and genomic characterization uncovers novel biology.</title>
        <authorList>
            <person name="Wiegand S."/>
            <person name="Jogler M."/>
            <person name="Boedeker C."/>
            <person name="Pinto D."/>
            <person name="Vollmers J."/>
            <person name="Rivas-Marin E."/>
            <person name="Kohn T."/>
            <person name="Peeters S.H."/>
            <person name="Heuer A."/>
            <person name="Rast P."/>
            <person name="Oberbeckmann S."/>
            <person name="Bunk B."/>
            <person name="Jeske O."/>
            <person name="Meyerdierks A."/>
            <person name="Storesund J.E."/>
            <person name="Kallscheuer N."/>
            <person name="Luecker S."/>
            <person name="Lage O.M."/>
            <person name="Pohl T."/>
            <person name="Merkel B.J."/>
            <person name="Hornburger P."/>
            <person name="Mueller R.-W."/>
            <person name="Bruemmer F."/>
            <person name="Labrenz M."/>
            <person name="Spormann A.M."/>
            <person name="Op den Camp H."/>
            <person name="Overmann J."/>
            <person name="Amann R."/>
            <person name="Jetten M.S.M."/>
            <person name="Mascher T."/>
            <person name="Medema M.H."/>
            <person name="Devos D.P."/>
            <person name="Kaster A.-K."/>
            <person name="Ovreas L."/>
            <person name="Rohde M."/>
            <person name="Galperin M.Y."/>
            <person name="Jogler C."/>
        </authorList>
    </citation>
    <scope>NUCLEOTIDE SEQUENCE [LARGE SCALE GENOMIC DNA]</scope>
    <source>
        <strain evidence="5 6">Spa11</strain>
    </source>
</reference>
<protein>
    <submittedName>
        <fullName evidence="5">Zinc carboxypeptidase</fullName>
    </submittedName>
</protein>
<feature type="signal peptide" evidence="3">
    <location>
        <begin position="1"/>
        <end position="21"/>
    </location>
</feature>
<dbReference type="PANTHER" id="PTHR12756:SF11">
    <property type="entry name" value="CYTOSOLIC CARBOXYPEPTIDASE 1"/>
    <property type="match status" value="1"/>
</dbReference>
<keyword evidence="3" id="KW-0732">Signal</keyword>
<dbReference type="InterPro" id="IPR036439">
    <property type="entry name" value="Dockerin_dom_sf"/>
</dbReference>
<organism evidence="5 6">
    <name type="scientific">Botrimarina mediterranea</name>
    <dbReference type="NCBI Taxonomy" id="2528022"/>
    <lineage>
        <taxon>Bacteria</taxon>
        <taxon>Pseudomonadati</taxon>
        <taxon>Planctomycetota</taxon>
        <taxon>Planctomycetia</taxon>
        <taxon>Pirellulales</taxon>
        <taxon>Lacipirellulaceae</taxon>
        <taxon>Botrimarina</taxon>
    </lineage>
</organism>
<comment type="cofactor">
    <cofactor evidence="1">
        <name>Zn(2+)</name>
        <dbReference type="ChEBI" id="CHEBI:29105"/>
    </cofactor>
</comment>
<comment type="similarity">
    <text evidence="2">Belongs to the peptidase M14 family.</text>
</comment>
<name>A0A518K9V6_9BACT</name>
<evidence type="ECO:0000256" key="3">
    <source>
        <dbReference type="SAM" id="SignalP"/>
    </source>
</evidence>
<dbReference type="GO" id="GO:0000272">
    <property type="term" value="P:polysaccharide catabolic process"/>
    <property type="evidence" value="ECO:0007669"/>
    <property type="project" value="InterPro"/>
</dbReference>
<keyword evidence="6" id="KW-1185">Reference proteome</keyword>
<dbReference type="SUPFAM" id="SSF63446">
    <property type="entry name" value="Type I dockerin domain"/>
    <property type="match status" value="1"/>
</dbReference>
<dbReference type="Gene3D" id="3.40.630.10">
    <property type="entry name" value="Zn peptidases"/>
    <property type="match status" value="1"/>
</dbReference>
<accession>A0A518K9V6</accession>
<dbReference type="GO" id="GO:0004181">
    <property type="term" value="F:metallocarboxypeptidase activity"/>
    <property type="evidence" value="ECO:0007669"/>
    <property type="project" value="InterPro"/>
</dbReference>
<dbReference type="InterPro" id="IPR050821">
    <property type="entry name" value="Cytosolic_carboxypeptidase"/>
</dbReference>
<evidence type="ECO:0000256" key="2">
    <source>
        <dbReference type="PROSITE-ProRule" id="PRU01379"/>
    </source>
</evidence>
<dbReference type="SUPFAM" id="SSF53187">
    <property type="entry name" value="Zn-dependent exopeptidases"/>
    <property type="match status" value="1"/>
</dbReference>
<dbReference type="GO" id="GO:0008270">
    <property type="term" value="F:zinc ion binding"/>
    <property type="evidence" value="ECO:0007669"/>
    <property type="project" value="InterPro"/>
</dbReference>
<keyword evidence="5" id="KW-0645">Protease</keyword>
<dbReference type="Gene3D" id="1.10.1330.10">
    <property type="entry name" value="Dockerin domain"/>
    <property type="match status" value="1"/>
</dbReference>
<keyword evidence="5" id="KW-0378">Hydrolase</keyword>
<dbReference type="KEGG" id="bmei:Spa11_27830"/>
<dbReference type="PROSITE" id="PS52035">
    <property type="entry name" value="PEPTIDASE_M14"/>
    <property type="match status" value="1"/>
</dbReference>
<dbReference type="AlphaFoldDB" id="A0A518K9V6"/>
<gene>
    <name evidence="5" type="ORF">Spa11_27830</name>
</gene>
<dbReference type="InterPro" id="IPR000834">
    <property type="entry name" value="Peptidase_M14"/>
</dbReference>
<dbReference type="Gene3D" id="2.60.40.3120">
    <property type="match status" value="1"/>
</dbReference>
<evidence type="ECO:0000313" key="6">
    <source>
        <dbReference type="Proteomes" id="UP000316426"/>
    </source>
</evidence>
<dbReference type="Proteomes" id="UP000316426">
    <property type="component" value="Chromosome"/>
</dbReference>
<sequence precursor="true">MPRLCRAVVAALVIAGSVSHARIAIDANFDHGSLESWSGDLINVQLVGRDNYYGSGRWRWVNFKASGVLNAQPTFSISSNFAGDATPGLHELQEHEFVYSYDGENWQFFENNQLGGSTYTFSSSTPFTQNEVYVAYAIPYSYGRSVSHTQAVLESPWAAPSPSANAAGVIGSSAPGVDDLGRAVPALDVFGYRVTNPATDSLIEDKHKVVIASGLHAGESLGTWTYQGMVDWLISDDPRASWVRDNVEVLAYPVLNPSGRYAGMSRTTVNNEGRDPNGLWDSTRWSNSNYGCGGNDCKEVRDTGLAMIADASATPGGVDVFVDFHSTVPDYTIDPLDGRPDDFAFITSADADADWWLEVLELQPNVLTAISGGGSYTTAGFARRMLDAEVEVTFETQFTWERNTDYYLNLGANFGVALYNTWAPQLAGDFNYDGVVDAADYTVWRDAEGATGPGLVADANGDQVIDGLDYAVWQGNYGATRAGAAGAIPEPAAVVVALLAVVGMLGGRDAR</sequence>
<evidence type="ECO:0000259" key="4">
    <source>
        <dbReference type="PROSITE" id="PS52035"/>
    </source>
</evidence>
<dbReference type="Pfam" id="PF00246">
    <property type="entry name" value="Peptidase_M14"/>
    <property type="match status" value="1"/>
</dbReference>
<feature type="domain" description="Peptidase M14" evidence="4">
    <location>
        <begin position="138"/>
        <end position="422"/>
    </location>
</feature>
<dbReference type="GO" id="GO:0006508">
    <property type="term" value="P:proteolysis"/>
    <property type="evidence" value="ECO:0007669"/>
    <property type="project" value="InterPro"/>
</dbReference>
<keyword evidence="5" id="KW-0121">Carboxypeptidase</keyword>
<dbReference type="EMBL" id="CP036349">
    <property type="protein sequence ID" value="QDV74577.1"/>
    <property type="molecule type" value="Genomic_DNA"/>
</dbReference>